<feature type="compositionally biased region" description="Basic and acidic residues" evidence="1">
    <location>
        <begin position="161"/>
        <end position="174"/>
    </location>
</feature>
<dbReference type="STRING" id="43265.A0A545W292"/>
<dbReference type="Proteomes" id="UP000315783">
    <property type="component" value="Unassembled WGS sequence"/>
</dbReference>
<dbReference type="SUPFAM" id="SSF54236">
    <property type="entry name" value="Ubiquitin-like"/>
    <property type="match status" value="1"/>
</dbReference>
<dbReference type="EMBL" id="SPUK01000005">
    <property type="protein sequence ID" value="TQV96779.1"/>
    <property type="molecule type" value="Genomic_DNA"/>
</dbReference>
<dbReference type="AlphaFoldDB" id="A0A545W292"/>
<dbReference type="InterPro" id="IPR022617">
    <property type="entry name" value="Rad60/SUMO-like_dom"/>
</dbReference>
<feature type="region of interest" description="Disordered" evidence="1">
    <location>
        <begin position="1"/>
        <end position="233"/>
    </location>
</feature>
<dbReference type="SMART" id="SM00213">
    <property type="entry name" value="UBQ"/>
    <property type="match status" value="1"/>
</dbReference>
<feature type="compositionally biased region" description="Basic and acidic residues" evidence="1">
    <location>
        <begin position="91"/>
        <end position="100"/>
    </location>
</feature>
<feature type="domain" description="Ubiquitin-like" evidence="2">
    <location>
        <begin position="518"/>
        <end position="590"/>
    </location>
</feature>
<feature type="compositionally biased region" description="Polar residues" evidence="1">
    <location>
        <begin position="119"/>
        <end position="133"/>
    </location>
</feature>
<name>A0A545W292_9HYPO</name>
<dbReference type="InterPro" id="IPR000626">
    <property type="entry name" value="Ubiquitin-like_dom"/>
</dbReference>
<comment type="caution">
    <text evidence="3">The sequence shown here is derived from an EMBL/GenBank/DDBJ whole genome shotgun (WGS) entry which is preliminary data.</text>
</comment>
<sequence length="590" mass="63499">MADLTAIKKKLPFKPTALRSARGPKHTPSGSSGSSTGKDATLQTLTGAGDGRGGVENEGEEDDTLALFRRAKEMAPIVEADRERRRRRQLQKQEEEEARRRASAGSKHSVDEGDEGQSLGEQATTPTARQMSELSEEVILATQEESNRELVTPPPSKRVRRDGSASETKHKDVDLDSTESTQGSPTMRAMRSLAPDRSMTPALFSTSLHSSGASTSTYNTRSRTGRLGAAPPAGSQVILLDSDSEPETGTTFASASAASAAAASSAEVLDEAPTMLDLDLDADALDDDDEFAEYVRKAQEQRDKLMGQAATATSSPSTLMPQQPSGTVLSSPAPVATEPADKAAQIIDIVITSEVPGARMCLVKYHFDRPLRMVRDTWTALQHRHNVPLRGLLDRDEDVVLTWRRKKVYMTSTLLSLGIRPAADTGHGSGGAVTATVVEASTGGGQTRDGFNESRTRIHMQAWTPALFAEMEHEEERRRRRELSDDEDETGAAAAAEPYGGEHGGEGGAADDAQAAMLRIILKAKGGEPVKLKVLPETTAQTLVAAFRAQRDVPEAADVGLWFDGMRLEEDATMEDADIEDMDTIEVHVK</sequence>
<evidence type="ECO:0000313" key="4">
    <source>
        <dbReference type="Proteomes" id="UP000315783"/>
    </source>
</evidence>
<dbReference type="PROSITE" id="PS50053">
    <property type="entry name" value="UBIQUITIN_2"/>
    <property type="match status" value="1"/>
</dbReference>
<feature type="compositionally biased region" description="Polar residues" evidence="1">
    <location>
        <begin position="310"/>
        <end position="330"/>
    </location>
</feature>
<dbReference type="Gene3D" id="3.10.20.90">
    <property type="entry name" value="Phosphatidylinositol 3-kinase Catalytic Subunit, Chain A, domain 1"/>
    <property type="match status" value="1"/>
</dbReference>
<protein>
    <submittedName>
        <fullName evidence="3">Ubiquitin</fullName>
    </submittedName>
</protein>
<evidence type="ECO:0000256" key="1">
    <source>
        <dbReference type="SAM" id="MobiDB-lite"/>
    </source>
</evidence>
<proteinExistence type="predicted"/>
<feature type="region of interest" description="Disordered" evidence="1">
    <location>
        <begin position="305"/>
        <end position="334"/>
    </location>
</feature>
<dbReference type="InterPro" id="IPR029071">
    <property type="entry name" value="Ubiquitin-like_domsf"/>
</dbReference>
<dbReference type="OrthoDB" id="3365399at2759"/>
<evidence type="ECO:0000259" key="2">
    <source>
        <dbReference type="PROSITE" id="PS50053"/>
    </source>
</evidence>
<reference evidence="3 4" key="1">
    <citation type="journal article" date="2019" name="Appl. Microbiol. Biotechnol.">
        <title>Genome sequence of Isaria javanica and comparative genome analysis insights into family S53 peptidase evolution in fungal entomopathogens.</title>
        <authorList>
            <person name="Lin R."/>
            <person name="Zhang X."/>
            <person name="Xin B."/>
            <person name="Zou M."/>
            <person name="Gao Y."/>
            <person name="Qin F."/>
            <person name="Hu Q."/>
            <person name="Xie B."/>
            <person name="Cheng X."/>
        </authorList>
    </citation>
    <scope>NUCLEOTIDE SEQUENCE [LARGE SCALE GENOMIC DNA]</scope>
    <source>
        <strain evidence="3 4">IJ1G</strain>
    </source>
</reference>
<dbReference type="CDD" id="cd17080">
    <property type="entry name" value="Ubl_SLD2_Esc2_like"/>
    <property type="match status" value="1"/>
</dbReference>
<accession>A0A545W292</accession>
<dbReference type="Pfam" id="PF11976">
    <property type="entry name" value="Rad60-SLD"/>
    <property type="match status" value="1"/>
</dbReference>
<organism evidence="3 4">
    <name type="scientific">Cordyceps javanica</name>
    <dbReference type="NCBI Taxonomy" id="43265"/>
    <lineage>
        <taxon>Eukaryota</taxon>
        <taxon>Fungi</taxon>
        <taxon>Dikarya</taxon>
        <taxon>Ascomycota</taxon>
        <taxon>Pezizomycotina</taxon>
        <taxon>Sordariomycetes</taxon>
        <taxon>Hypocreomycetidae</taxon>
        <taxon>Hypocreales</taxon>
        <taxon>Cordycipitaceae</taxon>
        <taxon>Cordyceps</taxon>
    </lineage>
</organism>
<gene>
    <name evidence="3" type="ORF">IF1G_04019</name>
</gene>
<keyword evidence="4" id="KW-1185">Reference proteome</keyword>
<feature type="compositionally biased region" description="Polar residues" evidence="1">
    <location>
        <begin position="36"/>
        <end position="46"/>
    </location>
</feature>
<evidence type="ECO:0000313" key="3">
    <source>
        <dbReference type="EMBL" id="TQV96779.1"/>
    </source>
</evidence>
<feature type="region of interest" description="Disordered" evidence="1">
    <location>
        <begin position="470"/>
        <end position="509"/>
    </location>
</feature>
<feature type="compositionally biased region" description="Low complexity" evidence="1">
    <location>
        <begin position="205"/>
        <end position="217"/>
    </location>
</feature>